<evidence type="ECO:0000256" key="9">
    <source>
        <dbReference type="ARBA" id="ARBA00048540"/>
    </source>
</evidence>
<dbReference type="EMBL" id="JAQMRD010000001">
    <property type="protein sequence ID" value="MDB9221607.1"/>
    <property type="molecule type" value="Genomic_DNA"/>
</dbReference>
<evidence type="ECO:0000313" key="18">
    <source>
        <dbReference type="Proteomes" id="UP000284434"/>
    </source>
</evidence>
<evidence type="ECO:0000256" key="1">
    <source>
        <dbReference type="ARBA" id="ARBA00011955"/>
    </source>
</evidence>
<comment type="subcellular location">
    <subcellularLocation>
        <location evidence="12">Cell inner membrane</location>
        <topology evidence="12">Lipid-anchor</topology>
        <orientation evidence="12">Periplasmic side</orientation>
    </subcellularLocation>
</comment>
<comment type="function">
    <text evidence="12">Flavin transferase that catalyzes the transfer of the FMN moiety of FAD and its covalent binding to the hydroxyl group of a threonine residue in a target flavoprotein.</text>
</comment>
<evidence type="ECO:0000256" key="10">
    <source>
        <dbReference type="PIRNR" id="PIRNR006268"/>
    </source>
</evidence>
<dbReference type="AlphaFoldDB" id="A0A1Y3YKU3"/>
<evidence type="ECO:0000256" key="6">
    <source>
        <dbReference type="ARBA" id="ARBA00022827"/>
    </source>
</evidence>
<reference evidence="14" key="3">
    <citation type="submission" date="2023-01" db="EMBL/GenBank/DDBJ databases">
        <title>Human gut microbiome strain richness.</title>
        <authorList>
            <person name="Chen-Liaw A."/>
        </authorList>
    </citation>
    <scope>NUCLEOTIDE SEQUENCE</scope>
    <source>
        <strain evidence="14">RTP21484st1_B7_RTP21484_190118</strain>
    </source>
</reference>
<keyword evidence="12" id="KW-0472">Membrane</keyword>
<keyword evidence="3 10" id="KW-0285">Flavoprotein</keyword>
<evidence type="ECO:0000256" key="7">
    <source>
        <dbReference type="ARBA" id="ARBA00022842"/>
    </source>
</evidence>
<name>A0A1Y3YKU3_9BACT</name>
<sequence length="331" mass="37108">MGKYWICICLAWGLGIGGCTPVQQYRYTEGKIYGTFYHISYASDEDLKEEILRQMESVNASLSMFNPESVIARLNRNETDSTDALFQKMYAMALQVNRKTEGAFDITVGPLVNAWGFGFKQNSFPDSARIDTLRQFVGMDLLTLTEGKLQKKYPEITLDASSIAKGLGVDLVAEYFERKGLNDYMVEIGGEVRAKGQSSKKRPWRIGIDRPEEDVTARNRRLQMIAGLSQGALATSGNYRNFYVHDGKKYAHTINPKTGYPVQTEVLSASVYAPTCMEADAYATAFMVLGLQKARQIVLADPELEGAFIYLEEGKMKNWISPGFEKLIVEK</sequence>
<dbReference type="Proteomes" id="UP001199750">
    <property type="component" value="Unassembled WGS sequence"/>
</dbReference>
<dbReference type="GO" id="GO:0016740">
    <property type="term" value="F:transferase activity"/>
    <property type="evidence" value="ECO:0007669"/>
    <property type="project" value="UniProtKB-UniRule"/>
</dbReference>
<comment type="catalytic activity">
    <reaction evidence="9 10 12">
        <text>L-threonyl-[protein] + FAD = FMN-L-threonyl-[protein] + AMP + H(+)</text>
        <dbReference type="Rhea" id="RHEA:36847"/>
        <dbReference type="Rhea" id="RHEA-COMP:11060"/>
        <dbReference type="Rhea" id="RHEA-COMP:11061"/>
        <dbReference type="ChEBI" id="CHEBI:15378"/>
        <dbReference type="ChEBI" id="CHEBI:30013"/>
        <dbReference type="ChEBI" id="CHEBI:57692"/>
        <dbReference type="ChEBI" id="CHEBI:74257"/>
        <dbReference type="ChEBI" id="CHEBI:456215"/>
        <dbReference type="EC" id="2.7.1.180"/>
    </reaction>
</comment>
<dbReference type="EMBL" id="QSCO01000004">
    <property type="protein sequence ID" value="RGY09055.1"/>
    <property type="molecule type" value="Genomic_DNA"/>
</dbReference>
<dbReference type="OMA" id="DTQFLMG"/>
<evidence type="ECO:0000313" key="16">
    <source>
        <dbReference type="EMBL" id="RGY09055.1"/>
    </source>
</evidence>
<keyword evidence="7 10" id="KW-0460">Magnesium</keyword>
<evidence type="ECO:0000256" key="3">
    <source>
        <dbReference type="ARBA" id="ARBA00022630"/>
    </source>
</evidence>
<accession>A0A1Y3YKU3</accession>
<gene>
    <name evidence="15" type="ORF">DWW57_00040</name>
    <name evidence="16" type="ORF">DXA53_04215</name>
    <name evidence="13" type="ORF">L0P03_17540</name>
    <name evidence="14" type="ORF">PN645_01140</name>
</gene>
<evidence type="ECO:0000256" key="11">
    <source>
        <dbReference type="PIRSR" id="PIRSR006268-2"/>
    </source>
</evidence>
<dbReference type="Gene3D" id="3.10.520.10">
    <property type="entry name" value="ApbE-like domains"/>
    <property type="match status" value="1"/>
</dbReference>
<dbReference type="PIRSF" id="PIRSF006268">
    <property type="entry name" value="ApbE"/>
    <property type="match status" value="1"/>
</dbReference>
<evidence type="ECO:0000313" key="15">
    <source>
        <dbReference type="EMBL" id="RGU58830.1"/>
    </source>
</evidence>
<evidence type="ECO:0000256" key="5">
    <source>
        <dbReference type="ARBA" id="ARBA00022723"/>
    </source>
</evidence>
<dbReference type="EMBL" id="QRYC01000001">
    <property type="protein sequence ID" value="RGU58830.1"/>
    <property type="molecule type" value="Genomic_DNA"/>
</dbReference>
<evidence type="ECO:0000256" key="8">
    <source>
        <dbReference type="ARBA" id="ARBA00031306"/>
    </source>
</evidence>
<organism evidence="15 17">
    <name type="scientific">Odoribacter splanchnicus</name>
    <dbReference type="NCBI Taxonomy" id="28118"/>
    <lineage>
        <taxon>Bacteria</taxon>
        <taxon>Pseudomonadati</taxon>
        <taxon>Bacteroidota</taxon>
        <taxon>Bacteroidia</taxon>
        <taxon>Bacteroidales</taxon>
        <taxon>Odoribacteraceae</taxon>
        <taxon>Odoribacter</taxon>
    </lineage>
</organism>
<comment type="cofactor">
    <cofactor evidence="11">
        <name>Mg(2+)</name>
        <dbReference type="ChEBI" id="CHEBI:18420"/>
    </cofactor>
    <cofactor evidence="11">
        <name>Mn(2+)</name>
        <dbReference type="ChEBI" id="CHEBI:29035"/>
    </cofactor>
    <text evidence="11">Magnesium. Can also use manganese.</text>
</comment>
<keyword evidence="12" id="KW-0997">Cell inner membrane</keyword>
<evidence type="ECO:0000256" key="2">
    <source>
        <dbReference type="ARBA" id="ARBA00016337"/>
    </source>
</evidence>
<dbReference type="Pfam" id="PF02424">
    <property type="entry name" value="ApbE"/>
    <property type="match status" value="1"/>
</dbReference>
<dbReference type="PANTHER" id="PTHR30040:SF2">
    <property type="entry name" value="FAD:PROTEIN FMN TRANSFERASE"/>
    <property type="match status" value="1"/>
</dbReference>
<keyword evidence="4 10" id="KW-0808">Transferase</keyword>
<dbReference type="InterPro" id="IPR024932">
    <property type="entry name" value="ApbE"/>
</dbReference>
<proteinExistence type="inferred from homology"/>
<dbReference type="PROSITE" id="PS51257">
    <property type="entry name" value="PROKAR_LIPOPROTEIN"/>
    <property type="match status" value="1"/>
</dbReference>
<evidence type="ECO:0000256" key="4">
    <source>
        <dbReference type="ARBA" id="ARBA00022679"/>
    </source>
</evidence>
<dbReference type="Proteomes" id="UP000284434">
    <property type="component" value="Unassembled WGS sequence"/>
</dbReference>
<dbReference type="SUPFAM" id="SSF143631">
    <property type="entry name" value="ApbE-like"/>
    <property type="match status" value="1"/>
</dbReference>
<feature type="binding site" evidence="11">
    <location>
        <position position="162"/>
    </location>
    <ligand>
        <name>Mg(2+)</name>
        <dbReference type="ChEBI" id="CHEBI:18420"/>
    </ligand>
</feature>
<evidence type="ECO:0000313" key="13">
    <source>
        <dbReference type="EMBL" id="MCG4961627.1"/>
    </source>
</evidence>
<keyword evidence="6 10" id="KW-0274">FAD</keyword>
<dbReference type="GeneID" id="61274127"/>
<dbReference type="Proteomes" id="UP000284243">
    <property type="component" value="Unassembled WGS sequence"/>
</dbReference>
<dbReference type="GO" id="GO:0046872">
    <property type="term" value="F:metal ion binding"/>
    <property type="evidence" value="ECO:0007669"/>
    <property type="project" value="UniProtKB-UniRule"/>
</dbReference>
<dbReference type="RefSeq" id="WP_013611182.1">
    <property type="nucleotide sequence ID" value="NZ_BAABYK010000001.1"/>
</dbReference>
<dbReference type="GO" id="GO:0005886">
    <property type="term" value="C:plasma membrane"/>
    <property type="evidence" value="ECO:0007669"/>
    <property type="project" value="UniProtKB-SubCell"/>
</dbReference>
<evidence type="ECO:0000256" key="12">
    <source>
        <dbReference type="RuleBase" id="RU363002"/>
    </source>
</evidence>
<feature type="binding site" evidence="11">
    <location>
        <position position="284"/>
    </location>
    <ligand>
        <name>Mg(2+)</name>
        <dbReference type="ChEBI" id="CHEBI:18420"/>
    </ligand>
</feature>
<evidence type="ECO:0000313" key="14">
    <source>
        <dbReference type="EMBL" id="MDB9221607.1"/>
    </source>
</evidence>
<evidence type="ECO:0000313" key="17">
    <source>
        <dbReference type="Proteomes" id="UP000284243"/>
    </source>
</evidence>
<protein>
    <recommendedName>
        <fullName evidence="2 10">FAD:protein FMN transferase</fullName>
        <ecNumber evidence="1 10">2.7.1.180</ecNumber>
    </recommendedName>
    <alternativeName>
        <fullName evidence="8 10">Flavin transferase</fullName>
    </alternativeName>
</protein>
<reference evidence="17 18" key="1">
    <citation type="submission" date="2018-08" db="EMBL/GenBank/DDBJ databases">
        <title>A genome reference for cultivated species of the human gut microbiota.</title>
        <authorList>
            <person name="Zou Y."/>
            <person name="Xue W."/>
            <person name="Luo G."/>
        </authorList>
    </citation>
    <scope>NUCLEOTIDE SEQUENCE [LARGE SCALE GENOMIC DNA]</scope>
    <source>
        <strain evidence="15 17">AF16-14</strain>
        <strain evidence="16 18">OF03-11</strain>
    </source>
</reference>
<reference evidence="13" key="2">
    <citation type="submission" date="2022-01" db="EMBL/GenBank/DDBJ databases">
        <title>Collection of gut derived symbiotic bacterial strains cultured from healthy donors.</title>
        <authorList>
            <person name="Lin H."/>
            <person name="Kohout C."/>
            <person name="Waligurski E."/>
            <person name="Pamer E.G."/>
        </authorList>
    </citation>
    <scope>NUCLEOTIDE SEQUENCE</scope>
    <source>
        <strain evidence="13">DFI.1.149</strain>
    </source>
</reference>
<feature type="binding site" evidence="11">
    <location>
        <position position="280"/>
    </location>
    <ligand>
        <name>Mg(2+)</name>
        <dbReference type="ChEBI" id="CHEBI:18420"/>
    </ligand>
</feature>
<comment type="caution">
    <text evidence="15">The sequence shown here is derived from an EMBL/GenBank/DDBJ whole genome shotgun (WGS) entry which is preliminary data.</text>
</comment>
<keyword evidence="12" id="KW-1003">Cell membrane</keyword>
<keyword evidence="5 10" id="KW-0479">Metal-binding</keyword>
<dbReference type="EC" id="2.7.1.180" evidence="1 10"/>
<dbReference type="PANTHER" id="PTHR30040">
    <property type="entry name" value="THIAMINE BIOSYNTHESIS LIPOPROTEIN APBE"/>
    <property type="match status" value="1"/>
</dbReference>
<dbReference type="InterPro" id="IPR003374">
    <property type="entry name" value="ApbE-like_sf"/>
</dbReference>
<dbReference type="EMBL" id="JAKNDN010000040">
    <property type="protein sequence ID" value="MCG4961627.1"/>
    <property type="molecule type" value="Genomic_DNA"/>
</dbReference>
<comment type="similarity">
    <text evidence="10 12">Belongs to the ApbE family.</text>
</comment>
<dbReference type="Proteomes" id="UP001212263">
    <property type="component" value="Unassembled WGS sequence"/>
</dbReference>
<keyword evidence="12" id="KW-0449">Lipoprotein</keyword>